<dbReference type="Pfam" id="PF00970">
    <property type="entry name" value="FAD_binding_6"/>
    <property type="match status" value="1"/>
</dbReference>
<dbReference type="SUPFAM" id="SSF63380">
    <property type="entry name" value="Riboflavin synthase domain-like"/>
    <property type="match status" value="1"/>
</dbReference>
<dbReference type="InterPro" id="IPR017938">
    <property type="entry name" value="Riboflavin_synthase-like_b-brl"/>
</dbReference>
<keyword evidence="12" id="KW-1185">Reference proteome</keyword>
<organism evidence="11 12">
    <name type="scientific">Sutcliffiella cohnii</name>
    <dbReference type="NCBI Taxonomy" id="33932"/>
    <lineage>
        <taxon>Bacteria</taxon>
        <taxon>Bacillati</taxon>
        <taxon>Bacillota</taxon>
        <taxon>Bacilli</taxon>
        <taxon>Bacillales</taxon>
        <taxon>Bacillaceae</taxon>
        <taxon>Sutcliffiella</taxon>
    </lineage>
</organism>
<dbReference type="Gene3D" id="2.40.30.10">
    <property type="entry name" value="Translation factors"/>
    <property type="match status" value="1"/>
</dbReference>
<evidence type="ECO:0000259" key="10">
    <source>
        <dbReference type="PROSITE" id="PS51384"/>
    </source>
</evidence>
<evidence type="ECO:0000256" key="4">
    <source>
        <dbReference type="ARBA" id="ARBA00022714"/>
    </source>
</evidence>
<dbReference type="KEGG" id="bcoh:BC6307_22590"/>
<feature type="domain" description="2Fe-2S ferredoxin-type" evidence="9">
    <location>
        <begin position="230"/>
        <end position="314"/>
    </location>
</feature>
<gene>
    <name evidence="11" type="ORF">BC6307_22590</name>
</gene>
<evidence type="ECO:0000313" key="11">
    <source>
        <dbReference type="EMBL" id="AST93863.1"/>
    </source>
</evidence>
<keyword evidence="8" id="KW-0411">Iron-sulfur</keyword>
<dbReference type="EMBL" id="CP018866">
    <property type="protein sequence ID" value="AST93863.1"/>
    <property type="molecule type" value="Genomic_DNA"/>
</dbReference>
<dbReference type="InterPro" id="IPR054582">
    <property type="entry name" value="DmmA-like_N"/>
</dbReference>
<dbReference type="InterPro" id="IPR017927">
    <property type="entry name" value="FAD-bd_FR_type"/>
</dbReference>
<evidence type="ECO:0000256" key="1">
    <source>
        <dbReference type="ARBA" id="ARBA00001917"/>
    </source>
</evidence>
<dbReference type="Proteomes" id="UP000215224">
    <property type="component" value="Chromosome"/>
</dbReference>
<dbReference type="InterPro" id="IPR001041">
    <property type="entry name" value="2Fe-2S_ferredoxin-type"/>
</dbReference>
<dbReference type="Gene3D" id="3.40.50.80">
    <property type="entry name" value="Nucleotide-binding domain of ferredoxin-NADP reductase (FNR) module"/>
    <property type="match status" value="1"/>
</dbReference>
<dbReference type="InterPro" id="IPR052353">
    <property type="entry name" value="Benzoxazolinone_Detox_Enz"/>
</dbReference>
<evidence type="ECO:0000256" key="8">
    <source>
        <dbReference type="ARBA" id="ARBA00023014"/>
    </source>
</evidence>
<dbReference type="Pfam" id="PF22290">
    <property type="entry name" value="DmmA-like_N"/>
    <property type="match status" value="1"/>
</dbReference>
<evidence type="ECO:0000256" key="6">
    <source>
        <dbReference type="ARBA" id="ARBA00023002"/>
    </source>
</evidence>
<dbReference type="GO" id="GO:0051537">
    <property type="term" value="F:2 iron, 2 sulfur cluster binding"/>
    <property type="evidence" value="ECO:0007669"/>
    <property type="project" value="UniProtKB-KW"/>
</dbReference>
<proteinExistence type="predicted"/>
<keyword evidence="4" id="KW-0001">2Fe-2S</keyword>
<comment type="cofactor">
    <cofactor evidence="1">
        <name>FMN</name>
        <dbReference type="ChEBI" id="CHEBI:58210"/>
    </cofactor>
</comment>
<keyword evidence="2" id="KW-0285">Flavoprotein</keyword>
<sequence>MYREKTIPVIVQNKENITSKIKRFTLVAAKGTLPYFSAGSHITTYVGEEGKLARPYSLNNHPDNNNCYEISVRLDEQSKGGSRYWHEEIKIGSQIDISYPKNHLPLSFKAKHHVFYAAGIGITPFLSMMAELKESGRSFELHYAAKTKEQCAFYGELKEMYPGCCHFYFSQETKKLTVDSLLQHNIGTHVYFCGPESFITSFVKAAQQFGYPNGSIHFERFSAPVQINRAPFTAQVENGKEITVSKDESLLEALLSAGIHAPYSCRVGRCGTCEWKVIEGEVDHQDQFLNKDQRKTSIITCVSRARSGNIYITR</sequence>
<dbReference type="PANTHER" id="PTHR30212:SF2">
    <property type="entry name" value="PROTEIN YIIM"/>
    <property type="match status" value="1"/>
</dbReference>
<dbReference type="PANTHER" id="PTHR30212">
    <property type="entry name" value="PROTEIN YIIM"/>
    <property type="match status" value="1"/>
</dbReference>
<dbReference type="InterPro" id="IPR008333">
    <property type="entry name" value="Cbr1-like_FAD-bd_dom"/>
</dbReference>
<protein>
    <recommendedName>
        <fullName evidence="13">Oxidoreductase</fullName>
    </recommendedName>
</protein>
<dbReference type="PROSITE" id="PS51085">
    <property type="entry name" value="2FE2S_FER_2"/>
    <property type="match status" value="1"/>
</dbReference>
<dbReference type="GO" id="GO:0046872">
    <property type="term" value="F:metal ion binding"/>
    <property type="evidence" value="ECO:0007669"/>
    <property type="project" value="UniProtKB-KW"/>
</dbReference>
<dbReference type="PRINTS" id="PR00409">
    <property type="entry name" value="PHDIOXRDTASE"/>
</dbReference>
<keyword evidence="7" id="KW-0408">Iron</keyword>
<dbReference type="GO" id="GO:0016491">
    <property type="term" value="F:oxidoreductase activity"/>
    <property type="evidence" value="ECO:0007669"/>
    <property type="project" value="UniProtKB-KW"/>
</dbReference>
<dbReference type="SUPFAM" id="SSF54292">
    <property type="entry name" value="2Fe-2S ferredoxin-like"/>
    <property type="match status" value="1"/>
</dbReference>
<dbReference type="PROSITE" id="PS51384">
    <property type="entry name" value="FAD_FR"/>
    <property type="match status" value="1"/>
</dbReference>
<dbReference type="PROSITE" id="PS00197">
    <property type="entry name" value="2FE2S_FER_1"/>
    <property type="match status" value="1"/>
</dbReference>
<name>A0A223KWS8_9BACI</name>
<evidence type="ECO:0000256" key="3">
    <source>
        <dbReference type="ARBA" id="ARBA00022643"/>
    </source>
</evidence>
<keyword evidence="6" id="KW-0560">Oxidoreductase</keyword>
<evidence type="ECO:0000313" key="12">
    <source>
        <dbReference type="Proteomes" id="UP000215224"/>
    </source>
</evidence>
<dbReference type="CDD" id="cd06185">
    <property type="entry name" value="PDR_like"/>
    <property type="match status" value="1"/>
</dbReference>
<evidence type="ECO:0000256" key="5">
    <source>
        <dbReference type="ARBA" id="ARBA00022723"/>
    </source>
</evidence>
<dbReference type="InterPro" id="IPR012675">
    <property type="entry name" value="Beta-grasp_dom_sf"/>
</dbReference>
<accession>A0A223KWS8</accession>
<dbReference type="AlphaFoldDB" id="A0A223KWS8"/>
<evidence type="ECO:0008006" key="13">
    <source>
        <dbReference type="Google" id="ProtNLM"/>
    </source>
</evidence>
<evidence type="ECO:0000259" key="9">
    <source>
        <dbReference type="PROSITE" id="PS51085"/>
    </source>
</evidence>
<dbReference type="CDD" id="cd00207">
    <property type="entry name" value="fer2"/>
    <property type="match status" value="1"/>
</dbReference>
<keyword evidence="5" id="KW-0479">Metal-binding</keyword>
<dbReference type="InterPro" id="IPR006058">
    <property type="entry name" value="2Fe2S_fd_BS"/>
</dbReference>
<dbReference type="InterPro" id="IPR039261">
    <property type="entry name" value="FNR_nucleotide-bd"/>
</dbReference>
<dbReference type="STRING" id="1314751.GCA_001591425_01213"/>
<keyword evidence="3" id="KW-0288">FMN</keyword>
<evidence type="ECO:0000256" key="2">
    <source>
        <dbReference type="ARBA" id="ARBA00022630"/>
    </source>
</evidence>
<dbReference type="InterPro" id="IPR036010">
    <property type="entry name" value="2Fe-2S_ferredoxin-like_sf"/>
</dbReference>
<dbReference type="Pfam" id="PF00111">
    <property type="entry name" value="Fer2"/>
    <property type="match status" value="1"/>
</dbReference>
<feature type="domain" description="FAD-binding FR-type" evidence="10">
    <location>
        <begin position="4"/>
        <end position="107"/>
    </location>
</feature>
<evidence type="ECO:0000256" key="7">
    <source>
        <dbReference type="ARBA" id="ARBA00023004"/>
    </source>
</evidence>
<dbReference type="SUPFAM" id="SSF52343">
    <property type="entry name" value="Ferredoxin reductase-like, C-terminal NADP-linked domain"/>
    <property type="match status" value="1"/>
</dbReference>
<reference evidence="11 12" key="1">
    <citation type="submission" date="2016-12" db="EMBL/GenBank/DDBJ databases">
        <title>The whole genome sequencing and assembly of Bacillus cohnii DSM 6307T strain.</title>
        <authorList>
            <person name="Lee Y.-J."/>
            <person name="Yi H."/>
            <person name="Bahn Y.-S."/>
            <person name="Kim J.F."/>
            <person name="Lee D.-W."/>
        </authorList>
    </citation>
    <scope>NUCLEOTIDE SEQUENCE [LARGE SCALE GENOMIC DNA]</scope>
    <source>
        <strain evidence="11 12">DSM 6307</strain>
    </source>
</reference>
<dbReference type="RefSeq" id="WP_066413457.1">
    <property type="nucleotide sequence ID" value="NZ_CP018866.1"/>
</dbReference>
<dbReference type="Gene3D" id="3.10.20.30">
    <property type="match status" value="1"/>
</dbReference>